<dbReference type="SMART" id="SM00906">
    <property type="entry name" value="Fungal_trans"/>
    <property type="match status" value="1"/>
</dbReference>
<accession>A0A0G4L6L8</accession>
<dbReference type="PANTHER" id="PTHR43094:SF1">
    <property type="entry name" value="AMINOTRANSFERASE CLASS-III"/>
    <property type="match status" value="1"/>
</dbReference>
<dbReference type="InterPro" id="IPR015424">
    <property type="entry name" value="PyrdxlP-dep_Trfase"/>
</dbReference>
<dbReference type="GO" id="GO:0003677">
    <property type="term" value="F:DNA binding"/>
    <property type="evidence" value="ECO:0007669"/>
    <property type="project" value="InterPro"/>
</dbReference>
<dbReference type="InterPro" id="IPR001138">
    <property type="entry name" value="Zn2Cys6_DnaBD"/>
</dbReference>
<evidence type="ECO:0000256" key="5">
    <source>
        <dbReference type="SAM" id="MobiDB-lite"/>
    </source>
</evidence>
<evidence type="ECO:0000256" key="4">
    <source>
        <dbReference type="ARBA" id="ARBA00023242"/>
    </source>
</evidence>
<evidence type="ECO:0000259" key="6">
    <source>
        <dbReference type="PROSITE" id="PS50048"/>
    </source>
</evidence>
<sequence length="1099" mass="120596">MRSSLSCDVCRRNKVKCVNEGHPPCRKCEKAGNLECVLSRPEKPGARTPKRVRLAAGASRDDTPGGAVLGARETVPNSSGSVVTASISSSSQRNVRGHGHAPGQSHEAPSLGNITAHLAAIPNSIILKTLNIFSCKYPELAVLHPTVFMRDLVDPRSQKESQVLLAVALAVTRDQLRDHEDRILLTRDVYASYAKEHLSEFILQPPKVQVVQTLLIITLHEWGSRDFHRAWIYCGIAIRIMQALHSARVAPYPLDIPSPAPNDPLTLAVESRTYWACFIMDCTVNAGTYNPRMLPRTEMRKLRVGRPLSAVEFAFGPAAPPAAAEPSVSGPLDITQSFEIMVGGFDVWAQVMAFVFNDGRRAEGMCRAENCPWVEGTVWAELRRSLEEWRAGQHRRLLYPENSAAVHISLGYGESFTYLNLLYYVSTLMLHREYFPLLPEQDQIPQGPVDPCLQAEAPAGWWDESARELFGAAEKIARLLHETAECGGLLMTPFVGFCAFTACCMNLYVSFFPRMNLGRSPDAAKLMNWTLDYLKEFQSVWKLGSGWIKTIQNTSLLYERAAANRSRYRGKSRSDFNHLHQSLHEFRNVDRSDQHLQEINSAETPMEPLPTPTDPPTTSTTAGGEQPPADASALLGQMLAERNHCCRITMAPSREDPIAIEPSPLPCNSSLHDTSKVSKDGHLLHRSLVHTPAMVESAKGLNLFLSNGQTVMDACGGAAVALIGHGNEEVQTAMLEQASKVSYVHTQSYTTPAAEGLAHILLNGNPHGLEKALFVGSGSEAVEQQSYHGNTLGAMSISSNVARKVPYEGFAYPHVSRVSPPYAYRYMREQETKAQFTARLLQELEDEFLRVGPERVVAFVAETIMGATSGCVTPPTGYFKGVRSLCDKYGILLILDEIMCGVGRTGTFFAFEQEGIVPDIVTVAKGLGGGYAAIAGVLVHSKVVDVLRSGTNAFNNGHTYQAHPISCATALAVQRIVQRDNLVDRCAKMGRVLEDLLRSELRDCRSVGNIRGRGLFWAVEFVQDWTSKETFDPKMGFGARVQQVAYQAGVALYPGGGTVDGTKGDHILIAPPFIVTEQQLRHICQVLRVAVEAVEGEAL</sequence>
<dbReference type="GO" id="GO:0008270">
    <property type="term" value="F:zinc ion binding"/>
    <property type="evidence" value="ECO:0007669"/>
    <property type="project" value="InterPro"/>
</dbReference>
<protein>
    <recommendedName>
        <fullName evidence="6">Zn(2)-C6 fungal-type domain-containing protein</fullName>
    </recommendedName>
</protein>
<dbReference type="InterPro" id="IPR036864">
    <property type="entry name" value="Zn2-C6_fun-type_DNA-bd_sf"/>
</dbReference>
<dbReference type="GO" id="GO:0030170">
    <property type="term" value="F:pyridoxal phosphate binding"/>
    <property type="evidence" value="ECO:0007669"/>
    <property type="project" value="InterPro"/>
</dbReference>
<dbReference type="SMART" id="SM00066">
    <property type="entry name" value="GAL4"/>
    <property type="match status" value="1"/>
</dbReference>
<evidence type="ECO:0000313" key="8">
    <source>
        <dbReference type="Proteomes" id="UP000044602"/>
    </source>
</evidence>
<organism evidence="7 8">
    <name type="scientific">Verticillium longisporum</name>
    <name type="common">Verticillium dahliae var. longisporum</name>
    <dbReference type="NCBI Taxonomy" id="100787"/>
    <lineage>
        <taxon>Eukaryota</taxon>
        <taxon>Fungi</taxon>
        <taxon>Dikarya</taxon>
        <taxon>Ascomycota</taxon>
        <taxon>Pezizomycotina</taxon>
        <taxon>Sordariomycetes</taxon>
        <taxon>Hypocreomycetidae</taxon>
        <taxon>Glomerellales</taxon>
        <taxon>Plectosphaerellaceae</taxon>
        <taxon>Verticillium</taxon>
    </lineage>
</organism>
<evidence type="ECO:0000256" key="2">
    <source>
        <dbReference type="ARBA" id="ARBA00022723"/>
    </source>
</evidence>
<dbReference type="InterPro" id="IPR049704">
    <property type="entry name" value="Aminotrans_3_PPA_site"/>
</dbReference>
<evidence type="ECO:0000256" key="1">
    <source>
        <dbReference type="ARBA" id="ARBA00008954"/>
    </source>
</evidence>
<dbReference type="CDD" id="cd00067">
    <property type="entry name" value="GAL4"/>
    <property type="match status" value="1"/>
</dbReference>
<dbReference type="Pfam" id="PF00172">
    <property type="entry name" value="Zn_clus"/>
    <property type="match status" value="1"/>
</dbReference>
<dbReference type="Gene3D" id="3.40.640.10">
    <property type="entry name" value="Type I PLP-dependent aspartate aminotransferase-like (Major domain)"/>
    <property type="match status" value="1"/>
</dbReference>
<dbReference type="STRING" id="100787.A0A0G4L6L8"/>
<dbReference type="InterPro" id="IPR005814">
    <property type="entry name" value="Aminotrans_3"/>
</dbReference>
<reference evidence="7 8" key="1">
    <citation type="submission" date="2015-05" db="EMBL/GenBank/DDBJ databases">
        <authorList>
            <person name="Wang D.B."/>
            <person name="Wang M."/>
        </authorList>
    </citation>
    <scope>NUCLEOTIDE SEQUENCE [LARGE SCALE GENOMIC DNA]</scope>
    <source>
        <strain evidence="7">VL1</strain>
    </source>
</reference>
<dbReference type="Gene3D" id="4.10.240.10">
    <property type="entry name" value="Zn(2)-C6 fungal-type DNA-binding domain"/>
    <property type="match status" value="1"/>
</dbReference>
<dbReference type="GO" id="GO:0006351">
    <property type="term" value="P:DNA-templated transcription"/>
    <property type="evidence" value="ECO:0007669"/>
    <property type="project" value="InterPro"/>
</dbReference>
<dbReference type="PROSITE" id="PS50048">
    <property type="entry name" value="ZN2_CY6_FUNGAL_2"/>
    <property type="match status" value="1"/>
</dbReference>
<feature type="region of interest" description="Disordered" evidence="5">
    <location>
        <begin position="601"/>
        <end position="629"/>
    </location>
</feature>
<comment type="similarity">
    <text evidence="1">Belongs to the class-III pyridoxal-phosphate-dependent aminotransferase family.</text>
</comment>
<dbReference type="InterPro" id="IPR015422">
    <property type="entry name" value="PyrdxlP-dep_Trfase_small"/>
</dbReference>
<dbReference type="InterPro" id="IPR015421">
    <property type="entry name" value="PyrdxlP-dep_Trfase_major"/>
</dbReference>
<keyword evidence="2" id="KW-0479">Metal-binding</keyword>
<keyword evidence="4" id="KW-0539">Nucleus</keyword>
<dbReference type="CDD" id="cd12148">
    <property type="entry name" value="fungal_TF_MHR"/>
    <property type="match status" value="1"/>
</dbReference>
<dbReference type="EMBL" id="CVQH01008779">
    <property type="protein sequence ID" value="CRK17629.1"/>
    <property type="molecule type" value="Genomic_DNA"/>
</dbReference>
<keyword evidence="3" id="KW-0663">Pyridoxal phosphate</keyword>
<evidence type="ECO:0000256" key="3">
    <source>
        <dbReference type="ARBA" id="ARBA00022898"/>
    </source>
</evidence>
<feature type="region of interest" description="Disordered" evidence="5">
    <location>
        <begin position="74"/>
        <end position="109"/>
    </location>
</feature>
<keyword evidence="8" id="KW-1185">Reference proteome</keyword>
<dbReference type="PANTHER" id="PTHR43094">
    <property type="entry name" value="AMINOTRANSFERASE"/>
    <property type="match status" value="1"/>
</dbReference>
<dbReference type="CDD" id="cd00610">
    <property type="entry name" value="OAT_like"/>
    <property type="match status" value="1"/>
</dbReference>
<dbReference type="GO" id="GO:0000981">
    <property type="term" value="F:DNA-binding transcription factor activity, RNA polymerase II-specific"/>
    <property type="evidence" value="ECO:0007669"/>
    <property type="project" value="InterPro"/>
</dbReference>
<dbReference type="Pfam" id="PF00202">
    <property type="entry name" value="Aminotran_3"/>
    <property type="match status" value="2"/>
</dbReference>
<name>A0A0G4L6L8_VERLO</name>
<dbReference type="SUPFAM" id="SSF57701">
    <property type="entry name" value="Zn2/Cys6 DNA-binding domain"/>
    <property type="match status" value="1"/>
</dbReference>
<evidence type="ECO:0000313" key="7">
    <source>
        <dbReference type="EMBL" id="CRK17629.1"/>
    </source>
</evidence>
<dbReference type="AlphaFoldDB" id="A0A0G4L6L8"/>
<dbReference type="GO" id="GO:0005829">
    <property type="term" value="C:cytosol"/>
    <property type="evidence" value="ECO:0007669"/>
    <property type="project" value="TreeGrafter"/>
</dbReference>
<gene>
    <name evidence="7" type="ORF">BN1708_012128</name>
</gene>
<feature type="domain" description="Zn(2)-C6 fungal-type" evidence="6">
    <location>
        <begin position="6"/>
        <end position="38"/>
    </location>
</feature>
<dbReference type="PROSITE" id="PS00600">
    <property type="entry name" value="AA_TRANSFER_CLASS_3"/>
    <property type="match status" value="1"/>
</dbReference>
<dbReference type="PROSITE" id="PS00463">
    <property type="entry name" value="ZN2_CY6_FUNGAL_1"/>
    <property type="match status" value="1"/>
</dbReference>
<dbReference type="GO" id="GO:0008483">
    <property type="term" value="F:transaminase activity"/>
    <property type="evidence" value="ECO:0007669"/>
    <property type="project" value="InterPro"/>
</dbReference>
<dbReference type="Pfam" id="PF04082">
    <property type="entry name" value="Fungal_trans"/>
    <property type="match status" value="1"/>
</dbReference>
<dbReference type="Gene3D" id="3.90.1150.10">
    <property type="entry name" value="Aspartate Aminotransferase, domain 1"/>
    <property type="match status" value="1"/>
</dbReference>
<feature type="compositionally biased region" description="Low complexity" evidence="5">
    <location>
        <begin position="78"/>
        <end position="91"/>
    </location>
</feature>
<dbReference type="InterPro" id="IPR007219">
    <property type="entry name" value="XnlR_reg_dom"/>
</dbReference>
<dbReference type="Proteomes" id="UP000044602">
    <property type="component" value="Unassembled WGS sequence"/>
</dbReference>
<proteinExistence type="inferred from homology"/>
<dbReference type="SUPFAM" id="SSF53383">
    <property type="entry name" value="PLP-dependent transferases"/>
    <property type="match status" value="1"/>
</dbReference>